<organism evidence="2 3">
    <name type="scientific">Devosia albogilva</name>
    <dbReference type="NCBI Taxonomy" id="429726"/>
    <lineage>
        <taxon>Bacteria</taxon>
        <taxon>Pseudomonadati</taxon>
        <taxon>Pseudomonadota</taxon>
        <taxon>Alphaproteobacteria</taxon>
        <taxon>Hyphomicrobiales</taxon>
        <taxon>Devosiaceae</taxon>
        <taxon>Devosia</taxon>
    </lineage>
</organism>
<evidence type="ECO:0000313" key="3">
    <source>
        <dbReference type="Proteomes" id="UP001597521"/>
    </source>
</evidence>
<keyword evidence="1" id="KW-0732">Signal</keyword>
<comment type="caution">
    <text evidence="2">The sequence shown here is derived from an EMBL/GenBank/DDBJ whole genome shotgun (WGS) entry which is preliminary data.</text>
</comment>
<dbReference type="Gene3D" id="3.90.420.10">
    <property type="entry name" value="Oxidoreductase, molybdopterin-binding domain"/>
    <property type="match status" value="1"/>
</dbReference>
<proteinExistence type="predicted"/>
<dbReference type="Proteomes" id="UP001597521">
    <property type="component" value="Unassembled WGS sequence"/>
</dbReference>
<keyword evidence="3" id="KW-1185">Reference proteome</keyword>
<reference evidence="3" key="1">
    <citation type="journal article" date="2019" name="Int. J. Syst. Evol. Microbiol.">
        <title>The Global Catalogue of Microorganisms (GCM) 10K type strain sequencing project: providing services to taxonomists for standard genome sequencing and annotation.</title>
        <authorList>
            <consortium name="The Broad Institute Genomics Platform"/>
            <consortium name="The Broad Institute Genome Sequencing Center for Infectious Disease"/>
            <person name="Wu L."/>
            <person name="Ma J."/>
        </authorList>
    </citation>
    <scope>NUCLEOTIDE SEQUENCE [LARGE SCALE GENOMIC DNA]</scope>
    <source>
        <strain evidence="3">CCM 7427</strain>
    </source>
</reference>
<accession>A0ABW5QFG7</accession>
<evidence type="ECO:0000256" key="1">
    <source>
        <dbReference type="SAM" id="SignalP"/>
    </source>
</evidence>
<feature type="chain" id="PRO_5045655272" evidence="1">
    <location>
        <begin position="22"/>
        <end position="167"/>
    </location>
</feature>
<evidence type="ECO:0000313" key="2">
    <source>
        <dbReference type="EMBL" id="MFD2646349.1"/>
    </source>
</evidence>
<feature type="signal peptide" evidence="1">
    <location>
        <begin position="1"/>
        <end position="21"/>
    </location>
</feature>
<dbReference type="EMBL" id="JBHUNP010000001">
    <property type="protein sequence ID" value="MFD2646349.1"/>
    <property type="molecule type" value="Genomic_DNA"/>
</dbReference>
<dbReference type="RefSeq" id="WP_386830894.1">
    <property type="nucleotide sequence ID" value="NZ_JBHUNP010000001.1"/>
</dbReference>
<name>A0ABW5QFG7_9HYPH</name>
<protein>
    <submittedName>
        <fullName evidence="2">Oxidoreductase</fullName>
    </submittedName>
</protein>
<sequence length="167" mass="18302">MTKFASLILLALALWPGLASAASLPSPTETPILVISGQIGTSNVDGTAQFDRPMLESMMYTTIETRTPWFDGVSRFEGVLMTELMEAVGATGDTVMATALNDYVTEIPVSDFEDFGVILALKRDGEFMSVRDKGPLFIVYPYDSSPDLQSQTYFARSAWQVAELIVR</sequence>
<dbReference type="InterPro" id="IPR036374">
    <property type="entry name" value="OxRdtase_Mopterin-bd_sf"/>
</dbReference>
<gene>
    <name evidence="2" type="ORF">ACFSX5_00910</name>
</gene>
<dbReference type="SUPFAM" id="SSF56524">
    <property type="entry name" value="Oxidoreductase molybdopterin-binding domain"/>
    <property type="match status" value="1"/>
</dbReference>